<protein>
    <submittedName>
        <fullName evidence="1">Uncharacterized protein</fullName>
    </submittedName>
</protein>
<keyword evidence="2" id="KW-1185">Reference proteome</keyword>
<accession>A0ACB9FH97</accession>
<proteinExistence type="predicted"/>
<gene>
    <name evidence="1" type="ORF">L6452_01865</name>
</gene>
<comment type="caution">
    <text evidence="1">The sequence shown here is derived from an EMBL/GenBank/DDBJ whole genome shotgun (WGS) entry which is preliminary data.</text>
</comment>
<organism evidence="1 2">
    <name type="scientific">Arctium lappa</name>
    <name type="common">Greater burdock</name>
    <name type="synonym">Lappa major</name>
    <dbReference type="NCBI Taxonomy" id="4217"/>
    <lineage>
        <taxon>Eukaryota</taxon>
        <taxon>Viridiplantae</taxon>
        <taxon>Streptophyta</taxon>
        <taxon>Embryophyta</taxon>
        <taxon>Tracheophyta</taxon>
        <taxon>Spermatophyta</taxon>
        <taxon>Magnoliopsida</taxon>
        <taxon>eudicotyledons</taxon>
        <taxon>Gunneridae</taxon>
        <taxon>Pentapetalae</taxon>
        <taxon>asterids</taxon>
        <taxon>campanulids</taxon>
        <taxon>Asterales</taxon>
        <taxon>Asteraceae</taxon>
        <taxon>Carduoideae</taxon>
        <taxon>Cardueae</taxon>
        <taxon>Arctiinae</taxon>
        <taxon>Arctium</taxon>
    </lineage>
</organism>
<evidence type="ECO:0000313" key="2">
    <source>
        <dbReference type="Proteomes" id="UP001055879"/>
    </source>
</evidence>
<dbReference type="EMBL" id="CM042047">
    <property type="protein sequence ID" value="KAI3770723.1"/>
    <property type="molecule type" value="Genomic_DNA"/>
</dbReference>
<sequence length="138" mass="16178">MTGITTPSPPLFPDTTSFPLLPNFLNQIWSVAGNLRHEYELLDITQESSHQKFSFKMPTPPHHHHHHHHSPENNTTTTTAGRRETHNTTLYHEKKRQKHSRYHGFPPFSCCEVVKKEVLSVHFEWVSGLFSRKNRFEE</sequence>
<reference evidence="2" key="1">
    <citation type="journal article" date="2022" name="Mol. Ecol. Resour.">
        <title>The genomes of chicory, endive, great burdock and yacon provide insights into Asteraceae palaeo-polyploidization history and plant inulin production.</title>
        <authorList>
            <person name="Fan W."/>
            <person name="Wang S."/>
            <person name="Wang H."/>
            <person name="Wang A."/>
            <person name="Jiang F."/>
            <person name="Liu H."/>
            <person name="Zhao H."/>
            <person name="Xu D."/>
            <person name="Zhang Y."/>
        </authorList>
    </citation>
    <scope>NUCLEOTIDE SEQUENCE [LARGE SCALE GENOMIC DNA]</scope>
    <source>
        <strain evidence="2">cv. Niubang</strain>
    </source>
</reference>
<evidence type="ECO:0000313" key="1">
    <source>
        <dbReference type="EMBL" id="KAI3770723.1"/>
    </source>
</evidence>
<reference evidence="1 2" key="2">
    <citation type="journal article" date="2022" name="Mol. Ecol. Resour.">
        <title>The genomes of chicory, endive, great burdock and yacon provide insights into Asteraceae paleo-polyploidization history and plant inulin production.</title>
        <authorList>
            <person name="Fan W."/>
            <person name="Wang S."/>
            <person name="Wang H."/>
            <person name="Wang A."/>
            <person name="Jiang F."/>
            <person name="Liu H."/>
            <person name="Zhao H."/>
            <person name="Xu D."/>
            <person name="Zhang Y."/>
        </authorList>
    </citation>
    <scope>NUCLEOTIDE SEQUENCE [LARGE SCALE GENOMIC DNA]</scope>
    <source>
        <strain evidence="2">cv. Niubang</strain>
    </source>
</reference>
<name>A0ACB9FH97_ARCLA</name>
<dbReference type="Proteomes" id="UP001055879">
    <property type="component" value="Linkage Group LG01"/>
</dbReference>